<name>A0A3M6QM42_9BURK</name>
<dbReference type="SUPFAM" id="SSF52096">
    <property type="entry name" value="ClpP/crotonase"/>
    <property type="match status" value="1"/>
</dbReference>
<protein>
    <submittedName>
        <fullName evidence="1">Uncharacterized protein</fullName>
    </submittedName>
</protein>
<dbReference type="AlphaFoldDB" id="A0A3M6QM42"/>
<comment type="caution">
    <text evidence="1">The sequence shown here is derived from an EMBL/GenBank/DDBJ whole genome shotgun (WGS) entry which is preliminary data.</text>
</comment>
<proteinExistence type="predicted"/>
<accession>A0A3M6QM42</accession>
<dbReference type="EMBL" id="RDQO01000005">
    <property type="protein sequence ID" value="RMX04126.1"/>
    <property type="molecule type" value="Genomic_DNA"/>
</dbReference>
<dbReference type="InterPro" id="IPR029045">
    <property type="entry name" value="ClpP/crotonase-like_dom_sf"/>
</dbReference>
<organism evidence="1 2">
    <name type="scientific">Corticibacter populi</name>
    <dbReference type="NCBI Taxonomy" id="1550736"/>
    <lineage>
        <taxon>Bacteria</taxon>
        <taxon>Pseudomonadati</taxon>
        <taxon>Pseudomonadota</taxon>
        <taxon>Betaproteobacteria</taxon>
        <taxon>Burkholderiales</taxon>
        <taxon>Comamonadaceae</taxon>
        <taxon>Corticibacter</taxon>
    </lineage>
</organism>
<evidence type="ECO:0000313" key="1">
    <source>
        <dbReference type="EMBL" id="RMX04126.1"/>
    </source>
</evidence>
<dbReference type="Proteomes" id="UP000278006">
    <property type="component" value="Unassembled WGS sequence"/>
</dbReference>
<dbReference type="Gene3D" id="3.90.226.10">
    <property type="entry name" value="2-enoyl-CoA Hydratase, Chain A, domain 1"/>
    <property type="match status" value="1"/>
</dbReference>
<keyword evidence="2" id="KW-1185">Reference proteome</keyword>
<evidence type="ECO:0000313" key="2">
    <source>
        <dbReference type="Proteomes" id="UP000278006"/>
    </source>
</evidence>
<gene>
    <name evidence="1" type="ORF">D8I35_15015</name>
</gene>
<reference evidence="1 2" key="1">
    <citation type="submission" date="2018-10" db="EMBL/GenBank/DDBJ databases">
        <title>Draft genome of Cortibacter populi DSM10536.</title>
        <authorList>
            <person name="Bernier A.-M."/>
            <person name="Bernard K."/>
        </authorList>
    </citation>
    <scope>NUCLEOTIDE SEQUENCE [LARGE SCALE GENOMIC DNA]</scope>
    <source>
        <strain evidence="1 2">DSM 105136</strain>
    </source>
</reference>
<sequence length="82" mass="8836">MKPAGRAFCAEHNPKDMAAQPDQPDQPWYEALFRQCARLMLTLRQLPVPRIAKVQGIATAALVASVRCGDACQVSAACPPST</sequence>